<organism evidence="1 2">
    <name type="scientific">Paraburkholderia acidiphila</name>
    <dbReference type="NCBI Taxonomy" id="2571747"/>
    <lineage>
        <taxon>Bacteria</taxon>
        <taxon>Pseudomonadati</taxon>
        <taxon>Pseudomonadota</taxon>
        <taxon>Betaproteobacteria</taxon>
        <taxon>Burkholderiales</taxon>
        <taxon>Burkholderiaceae</taxon>
        <taxon>Paraburkholderia</taxon>
    </lineage>
</organism>
<sequence>MSYAINFTAANKAEAKQRVVDEMATVVANQPCHVKDKDAAIGTAHTFIDMLVDDDAMDVHVDMYGSVGYQWTELDPYGQSSDARFTAAGVNVSAYHVTRVATRQDEDA</sequence>
<accession>A0A7Z2G7N7</accession>
<keyword evidence="2" id="KW-1185">Reference proteome</keyword>
<dbReference type="EMBL" id="CP046910">
    <property type="protein sequence ID" value="QGZ56733.1"/>
    <property type="molecule type" value="Genomic_DNA"/>
</dbReference>
<evidence type="ECO:0000313" key="1">
    <source>
        <dbReference type="EMBL" id="QGZ56733.1"/>
    </source>
</evidence>
<dbReference type="KEGG" id="pacp:FAZ97_17365"/>
<dbReference type="OrthoDB" id="9100964at2"/>
<dbReference type="Proteomes" id="UP000434209">
    <property type="component" value="Chromosome 2"/>
</dbReference>
<dbReference type="RefSeq" id="WP_158759687.1">
    <property type="nucleotide sequence ID" value="NZ_CP046910.1"/>
</dbReference>
<proteinExistence type="predicted"/>
<protein>
    <submittedName>
        <fullName evidence="1">Uncharacterized protein</fullName>
    </submittedName>
</protein>
<dbReference type="AlphaFoldDB" id="A0A7Z2G7N7"/>
<reference evidence="1 2" key="1">
    <citation type="submission" date="2019-12" db="EMBL/GenBank/DDBJ databases">
        <title>Paraburkholderia acidiphila 7Q-K02 sp. nov and Paraburkholderia acidisoli DHF22 sp. nov., two strains isolated from forest soil.</title>
        <authorList>
            <person name="Gao Z."/>
            <person name="Qiu L."/>
        </authorList>
    </citation>
    <scope>NUCLEOTIDE SEQUENCE [LARGE SCALE GENOMIC DNA]</scope>
    <source>
        <strain evidence="1 2">7Q-K02</strain>
    </source>
</reference>
<name>A0A7Z2G7N7_9BURK</name>
<gene>
    <name evidence="1" type="ORF">FAZ97_17365</name>
</gene>
<evidence type="ECO:0000313" key="2">
    <source>
        <dbReference type="Proteomes" id="UP000434209"/>
    </source>
</evidence>